<organism evidence="2 3">
    <name type="scientific">Panicum virgatum</name>
    <name type="common">Blackwell switchgrass</name>
    <dbReference type="NCBI Taxonomy" id="38727"/>
    <lineage>
        <taxon>Eukaryota</taxon>
        <taxon>Viridiplantae</taxon>
        <taxon>Streptophyta</taxon>
        <taxon>Embryophyta</taxon>
        <taxon>Tracheophyta</taxon>
        <taxon>Spermatophyta</taxon>
        <taxon>Magnoliopsida</taxon>
        <taxon>Liliopsida</taxon>
        <taxon>Poales</taxon>
        <taxon>Poaceae</taxon>
        <taxon>PACMAD clade</taxon>
        <taxon>Panicoideae</taxon>
        <taxon>Panicodae</taxon>
        <taxon>Paniceae</taxon>
        <taxon>Panicinae</taxon>
        <taxon>Panicum</taxon>
        <taxon>Panicum sect. Hiantes</taxon>
    </lineage>
</organism>
<dbReference type="AlphaFoldDB" id="A0A8T0XFK5"/>
<protein>
    <submittedName>
        <fullName evidence="2">Uncharacterized protein</fullName>
    </submittedName>
</protein>
<feature type="transmembrane region" description="Helical" evidence="1">
    <location>
        <begin position="16"/>
        <end position="34"/>
    </location>
</feature>
<evidence type="ECO:0000313" key="2">
    <source>
        <dbReference type="EMBL" id="KAG2660252.1"/>
    </source>
</evidence>
<reference evidence="2" key="1">
    <citation type="submission" date="2020-05" db="EMBL/GenBank/DDBJ databases">
        <title>WGS assembly of Panicum virgatum.</title>
        <authorList>
            <person name="Lovell J.T."/>
            <person name="Jenkins J."/>
            <person name="Shu S."/>
            <person name="Juenger T.E."/>
            <person name="Schmutz J."/>
        </authorList>
    </citation>
    <scope>NUCLEOTIDE SEQUENCE</scope>
    <source>
        <strain evidence="2">AP13</strain>
    </source>
</reference>
<name>A0A8T0XFK5_PANVG</name>
<comment type="caution">
    <text evidence="2">The sequence shown here is derived from an EMBL/GenBank/DDBJ whole genome shotgun (WGS) entry which is preliminary data.</text>
</comment>
<keyword evidence="3" id="KW-1185">Reference proteome</keyword>
<gene>
    <name evidence="2" type="ORF">PVAP13_1KG415800</name>
</gene>
<proteinExistence type="predicted"/>
<sequence>MLIGTWGQLLNLSTEPVSVITFTLFLVYFVNSVYGDDDKAKACFSTFAVAAQELSPCQA</sequence>
<evidence type="ECO:0000313" key="3">
    <source>
        <dbReference type="Proteomes" id="UP000823388"/>
    </source>
</evidence>
<accession>A0A8T0XFK5</accession>
<keyword evidence="1" id="KW-0812">Transmembrane</keyword>
<keyword evidence="1" id="KW-1133">Transmembrane helix</keyword>
<evidence type="ECO:0000256" key="1">
    <source>
        <dbReference type="SAM" id="Phobius"/>
    </source>
</evidence>
<keyword evidence="1" id="KW-0472">Membrane</keyword>
<dbReference type="Proteomes" id="UP000823388">
    <property type="component" value="Chromosome 1K"/>
</dbReference>
<dbReference type="EMBL" id="CM029037">
    <property type="protein sequence ID" value="KAG2660252.1"/>
    <property type="molecule type" value="Genomic_DNA"/>
</dbReference>